<evidence type="ECO:0000313" key="1">
    <source>
        <dbReference type="EMBL" id="RZC67695.1"/>
    </source>
</evidence>
<gene>
    <name evidence="1" type="ORF">C5167_011388</name>
</gene>
<keyword evidence="2" id="KW-1185">Reference proteome</keyword>
<proteinExistence type="predicted"/>
<name>A0A4Y7K6T4_PAPSO</name>
<organism evidence="1 2">
    <name type="scientific">Papaver somniferum</name>
    <name type="common">Opium poppy</name>
    <dbReference type="NCBI Taxonomy" id="3469"/>
    <lineage>
        <taxon>Eukaryota</taxon>
        <taxon>Viridiplantae</taxon>
        <taxon>Streptophyta</taxon>
        <taxon>Embryophyta</taxon>
        <taxon>Tracheophyta</taxon>
        <taxon>Spermatophyta</taxon>
        <taxon>Magnoliopsida</taxon>
        <taxon>Ranunculales</taxon>
        <taxon>Papaveraceae</taxon>
        <taxon>Papaveroideae</taxon>
        <taxon>Papaver</taxon>
    </lineage>
</organism>
<dbReference type="AlphaFoldDB" id="A0A4Y7K6T4"/>
<protein>
    <submittedName>
        <fullName evidence="1">Uncharacterized protein</fullName>
    </submittedName>
</protein>
<dbReference type="EMBL" id="CM010720">
    <property type="protein sequence ID" value="RZC67695.1"/>
    <property type="molecule type" value="Genomic_DNA"/>
</dbReference>
<reference evidence="1 2" key="1">
    <citation type="journal article" date="2018" name="Science">
        <title>The opium poppy genome and morphinan production.</title>
        <authorList>
            <person name="Guo L."/>
            <person name="Winzer T."/>
            <person name="Yang X."/>
            <person name="Li Y."/>
            <person name="Ning Z."/>
            <person name="He Z."/>
            <person name="Teodor R."/>
            <person name="Lu Y."/>
            <person name="Bowser T.A."/>
            <person name="Graham I.A."/>
            <person name="Ye K."/>
        </authorList>
    </citation>
    <scope>NUCLEOTIDE SEQUENCE [LARGE SCALE GENOMIC DNA]</scope>
    <source>
        <strain evidence="2">cv. HN1</strain>
        <tissue evidence="1">Leaves</tissue>
    </source>
</reference>
<dbReference type="Gramene" id="RZC67695">
    <property type="protein sequence ID" value="RZC67695"/>
    <property type="gene ID" value="C5167_011388"/>
</dbReference>
<dbReference type="Proteomes" id="UP000316621">
    <property type="component" value="Chromosome 6"/>
</dbReference>
<sequence>MLYDVDNHISARIRDDPKFSWARTRGGTTGITEWWMMLRQCKVLREIVQQIGWYDFIEALEPIHDGASVPLGVNMTEENVRNMLGPHCGDIFPKNWYISLAVLRSNFSVPELELDDEASRDNPKVIEVTRAFLFFVAGHTFLSSSSGYIKSGYLTTFSDFDLICWDPWKNYLVRRDQRAIHAMSPSMLRFLLRGPDYCAWEKELADRVNDPNGLEQPDGS</sequence>
<evidence type="ECO:0000313" key="2">
    <source>
        <dbReference type="Proteomes" id="UP000316621"/>
    </source>
</evidence>
<accession>A0A4Y7K6T4</accession>